<gene>
    <name evidence="2" type="ORF">CJ030_MR0G006179</name>
</gene>
<feature type="domain" description="DUF4219" evidence="1">
    <location>
        <begin position="120"/>
        <end position="142"/>
    </location>
</feature>
<dbReference type="OrthoDB" id="8063676at2759"/>
<keyword evidence="3" id="KW-1185">Reference proteome</keyword>
<dbReference type="Proteomes" id="UP000516437">
    <property type="component" value="Unassembled WGS sequence"/>
</dbReference>
<evidence type="ECO:0000313" key="3">
    <source>
        <dbReference type="Proteomes" id="UP000516437"/>
    </source>
</evidence>
<accession>A0A6A1UNZ2</accession>
<name>A0A6A1UNZ2_9ROSI</name>
<dbReference type="AlphaFoldDB" id="A0A6A1UNZ2"/>
<protein>
    <recommendedName>
        <fullName evidence="1">DUF4219 domain-containing protein</fullName>
    </recommendedName>
</protein>
<dbReference type="InterPro" id="IPR025314">
    <property type="entry name" value="DUF4219"/>
</dbReference>
<sequence>MEAKATLCKTALEVLDKNNYISWSVRVKTYLMTQDLWAVIDLVTESPKEEDDEATWKAWSKKNFMALHMIQNSCGPDSFYKIRKISSANAAWYKLEEIYNDMPKNSNSVIHNVLKKDTRNYENWSVKIKTYLMAQDLWHIIESSIQPPKQ</sequence>
<dbReference type="PANTHER" id="PTHR35317">
    <property type="entry name" value="OS04G0629600 PROTEIN"/>
    <property type="match status" value="1"/>
</dbReference>
<organism evidence="2 3">
    <name type="scientific">Morella rubra</name>
    <name type="common">Chinese bayberry</name>
    <dbReference type="NCBI Taxonomy" id="262757"/>
    <lineage>
        <taxon>Eukaryota</taxon>
        <taxon>Viridiplantae</taxon>
        <taxon>Streptophyta</taxon>
        <taxon>Embryophyta</taxon>
        <taxon>Tracheophyta</taxon>
        <taxon>Spermatophyta</taxon>
        <taxon>Magnoliopsida</taxon>
        <taxon>eudicotyledons</taxon>
        <taxon>Gunneridae</taxon>
        <taxon>Pentapetalae</taxon>
        <taxon>rosids</taxon>
        <taxon>fabids</taxon>
        <taxon>Fagales</taxon>
        <taxon>Myricaceae</taxon>
        <taxon>Morella</taxon>
    </lineage>
</organism>
<dbReference type="PANTHER" id="PTHR35317:SF31">
    <property type="entry name" value="DUF4219 DOMAIN-CONTAINING PROTEIN"/>
    <property type="match status" value="1"/>
</dbReference>
<reference evidence="2 3" key="1">
    <citation type="journal article" date="2019" name="Plant Biotechnol. J.">
        <title>The red bayberry genome and genetic basis of sex determination.</title>
        <authorList>
            <person name="Jia H.M."/>
            <person name="Jia H.J."/>
            <person name="Cai Q.L."/>
            <person name="Wang Y."/>
            <person name="Zhao H.B."/>
            <person name="Yang W.F."/>
            <person name="Wang G.Y."/>
            <person name="Li Y.H."/>
            <person name="Zhan D.L."/>
            <person name="Shen Y.T."/>
            <person name="Niu Q.F."/>
            <person name="Chang L."/>
            <person name="Qiu J."/>
            <person name="Zhao L."/>
            <person name="Xie H.B."/>
            <person name="Fu W.Y."/>
            <person name="Jin J."/>
            <person name="Li X.W."/>
            <person name="Jiao Y."/>
            <person name="Zhou C.C."/>
            <person name="Tu T."/>
            <person name="Chai C.Y."/>
            <person name="Gao J.L."/>
            <person name="Fan L.J."/>
            <person name="van de Weg E."/>
            <person name="Wang J.Y."/>
            <person name="Gao Z.S."/>
        </authorList>
    </citation>
    <scope>NUCLEOTIDE SEQUENCE [LARGE SCALE GENOMIC DNA]</scope>
    <source>
        <tissue evidence="2">Leaves</tissue>
    </source>
</reference>
<comment type="caution">
    <text evidence="2">The sequence shown here is derived from an EMBL/GenBank/DDBJ whole genome shotgun (WGS) entry which is preliminary data.</text>
</comment>
<dbReference type="EMBL" id="RXIC02000122">
    <property type="protein sequence ID" value="KAB1200820.1"/>
    <property type="molecule type" value="Genomic_DNA"/>
</dbReference>
<evidence type="ECO:0000259" key="1">
    <source>
        <dbReference type="Pfam" id="PF13961"/>
    </source>
</evidence>
<evidence type="ECO:0000313" key="2">
    <source>
        <dbReference type="EMBL" id="KAB1200820.1"/>
    </source>
</evidence>
<proteinExistence type="predicted"/>
<dbReference type="Pfam" id="PF14223">
    <property type="entry name" value="Retrotran_gag_2"/>
    <property type="match status" value="1"/>
</dbReference>
<dbReference type="Pfam" id="PF13961">
    <property type="entry name" value="DUF4219"/>
    <property type="match status" value="1"/>
</dbReference>